<dbReference type="EMBL" id="LAVV01010276">
    <property type="protein sequence ID" value="KNZ49299.1"/>
    <property type="molecule type" value="Genomic_DNA"/>
</dbReference>
<evidence type="ECO:0000313" key="3">
    <source>
        <dbReference type="Proteomes" id="UP000037035"/>
    </source>
</evidence>
<comment type="caution">
    <text evidence="2">The sequence shown here is derived from an EMBL/GenBank/DDBJ whole genome shotgun (WGS) entry which is preliminary data.</text>
</comment>
<proteinExistence type="predicted"/>
<evidence type="ECO:0000256" key="1">
    <source>
        <dbReference type="SAM" id="MobiDB-lite"/>
    </source>
</evidence>
<reference evidence="2 3" key="1">
    <citation type="submission" date="2015-08" db="EMBL/GenBank/DDBJ databases">
        <title>Next Generation Sequencing and Analysis of the Genome of Puccinia sorghi L Schw, the Causal Agent of Maize Common Rust.</title>
        <authorList>
            <person name="Rochi L."/>
            <person name="Burguener G."/>
            <person name="Darino M."/>
            <person name="Turjanski A."/>
            <person name="Kreff E."/>
            <person name="Dieguez M.J."/>
            <person name="Sacco F."/>
        </authorList>
    </citation>
    <scope>NUCLEOTIDE SEQUENCE [LARGE SCALE GENOMIC DNA]</scope>
    <source>
        <strain evidence="2 3">RO10H11247</strain>
    </source>
</reference>
<sequence>MIRVLIFPVKKDSIAVAIESLVGFLNSQTNKLEAQRSSSQPAASNADDKKKKTNIQQEMVLYQEVHAPHASKEDSLAQSRFSVTISTLRFSPA</sequence>
<dbReference type="Proteomes" id="UP000037035">
    <property type="component" value="Unassembled WGS sequence"/>
</dbReference>
<name>A0A0L6ULA1_9BASI</name>
<feature type="region of interest" description="Disordered" evidence="1">
    <location>
        <begin position="33"/>
        <end position="55"/>
    </location>
</feature>
<evidence type="ECO:0000313" key="2">
    <source>
        <dbReference type="EMBL" id="KNZ49299.1"/>
    </source>
</evidence>
<feature type="compositionally biased region" description="Polar residues" evidence="1">
    <location>
        <begin position="33"/>
        <end position="43"/>
    </location>
</feature>
<dbReference type="AlphaFoldDB" id="A0A0L6ULA1"/>
<gene>
    <name evidence="2" type="ORF">VP01_50g3</name>
</gene>
<keyword evidence="3" id="KW-1185">Reference proteome</keyword>
<accession>A0A0L6ULA1</accession>
<organism evidence="2 3">
    <name type="scientific">Puccinia sorghi</name>
    <dbReference type="NCBI Taxonomy" id="27349"/>
    <lineage>
        <taxon>Eukaryota</taxon>
        <taxon>Fungi</taxon>
        <taxon>Dikarya</taxon>
        <taxon>Basidiomycota</taxon>
        <taxon>Pucciniomycotina</taxon>
        <taxon>Pucciniomycetes</taxon>
        <taxon>Pucciniales</taxon>
        <taxon>Pucciniaceae</taxon>
        <taxon>Puccinia</taxon>
    </lineage>
</organism>
<dbReference type="VEuPathDB" id="FungiDB:VP01_50g3"/>
<protein>
    <submittedName>
        <fullName evidence="2">Uncharacterized protein</fullName>
    </submittedName>
</protein>